<evidence type="ECO:0000313" key="2">
    <source>
        <dbReference type="EMBL" id="PIL28697.1"/>
    </source>
</evidence>
<evidence type="ECO:0000313" key="3">
    <source>
        <dbReference type="Proteomes" id="UP000230002"/>
    </source>
</evidence>
<dbReference type="InterPro" id="IPR021109">
    <property type="entry name" value="Peptidase_aspartic_dom_sf"/>
</dbReference>
<comment type="caution">
    <text evidence="2">The sequence shown here is derived from an EMBL/GenBank/DDBJ whole genome shotgun (WGS) entry which is preliminary data.</text>
</comment>
<gene>
    <name evidence="2" type="ORF">GSI_08741</name>
</gene>
<dbReference type="STRING" id="1077348.A0A2G8S4N6"/>
<dbReference type="InterPro" id="IPR033121">
    <property type="entry name" value="PEPTIDASE_A1"/>
</dbReference>
<protein>
    <recommendedName>
        <fullName evidence="1">Peptidase A1 domain-containing protein</fullName>
    </recommendedName>
</protein>
<feature type="domain" description="Peptidase A1" evidence="1">
    <location>
        <begin position="18"/>
        <end position="91"/>
    </location>
</feature>
<keyword evidence="3" id="KW-1185">Reference proteome</keyword>
<accession>A0A2G8S4N6</accession>
<name>A0A2G8S4N6_9APHY</name>
<dbReference type="SUPFAM" id="SSF50630">
    <property type="entry name" value="Acid proteases"/>
    <property type="match status" value="1"/>
</dbReference>
<organism evidence="2 3">
    <name type="scientific">Ganoderma sinense ZZ0214-1</name>
    <dbReference type="NCBI Taxonomy" id="1077348"/>
    <lineage>
        <taxon>Eukaryota</taxon>
        <taxon>Fungi</taxon>
        <taxon>Dikarya</taxon>
        <taxon>Basidiomycota</taxon>
        <taxon>Agaricomycotina</taxon>
        <taxon>Agaricomycetes</taxon>
        <taxon>Polyporales</taxon>
        <taxon>Polyporaceae</taxon>
        <taxon>Ganoderma</taxon>
    </lineage>
</organism>
<dbReference type="OrthoDB" id="660550at2759"/>
<proteinExistence type="predicted"/>
<dbReference type="AlphaFoldDB" id="A0A2G8S4N6"/>
<dbReference type="Pfam" id="PF00026">
    <property type="entry name" value="Asp"/>
    <property type="match status" value="1"/>
</dbReference>
<dbReference type="Gene3D" id="2.40.70.10">
    <property type="entry name" value="Acid Proteases"/>
    <property type="match status" value="1"/>
</dbReference>
<reference evidence="2 3" key="1">
    <citation type="journal article" date="2015" name="Sci. Rep.">
        <title>Chromosome-level genome map provides insights into diverse defense mechanisms in the medicinal fungus Ganoderma sinense.</title>
        <authorList>
            <person name="Zhu Y."/>
            <person name="Xu J."/>
            <person name="Sun C."/>
            <person name="Zhou S."/>
            <person name="Xu H."/>
            <person name="Nelson D.R."/>
            <person name="Qian J."/>
            <person name="Song J."/>
            <person name="Luo H."/>
            <person name="Xiang L."/>
            <person name="Li Y."/>
            <person name="Xu Z."/>
            <person name="Ji A."/>
            <person name="Wang L."/>
            <person name="Lu S."/>
            <person name="Hayward A."/>
            <person name="Sun W."/>
            <person name="Li X."/>
            <person name="Schwartz D.C."/>
            <person name="Wang Y."/>
            <person name="Chen S."/>
        </authorList>
    </citation>
    <scope>NUCLEOTIDE SEQUENCE [LARGE SCALE GENOMIC DNA]</scope>
    <source>
        <strain evidence="2 3">ZZ0214-1</strain>
    </source>
</reference>
<sequence>MAMVRVPRSIQQEVLNVSGFFSGEEYTDTVTIGDLVIKNQSIGVAEIAFGFNGVDGILGLAIGPDDLTEDTTSTSGEIPTVVDNAYVQGLIVSFEPTRQESITNDEVTF</sequence>
<dbReference type="EMBL" id="AYKW01000023">
    <property type="protein sequence ID" value="PIL28697.1"/>
    <property type="molecule type" value="Genomic_DNA"/>
</dbReference>
<dbReference type="Proteomes" id="UP000230002">
    <property type="component" value="Unassembled WGS sequence"/>
</dbReference>
<evidence type="ECO:0000259" key="1">
    <source>
        <dbReference type="Pfam" id="PF00026"/>
    </source>
</evidence>